<keyword evidence="3" id="KW-1185">Reference proteome</keyword>
<sequence length="130" mass="15719">MTWKELRDFLERENEKMRPGETARIESLHQATEPATERRARRLAGEYPARTAINQACLHFAEHGHWPSMDPEATLYAHDRWIWAMWFSGWLDEMSPLQEEHSREEWLEWLLVESWHELGSWRWRTSQESS</sequence>
<dbReference type="KEGG" id="ote:Oter_4457"/>
<proteinExistence type="predicted"/>
<feature type="region of interest" description="Disordered" evidence="1">
    <location>
        <begin position="15"/>
        <end position="39"/>
    </location>
</feature>
<name>B1ZQ09_OPITP</name>
<evidence type="ECO:0000313" key="2">
    <source>
        <dbReference type="EMBL" id="ACB77728.1"/>
    </source>
</evidence>
<evidence type="ECO:0000256" key="1">
    <source>
        <dbReference type="SAM" id="MobiDB-lite"/>
    </source>
</evidence>
<protein>
    <submittedName>
        <fullName evidence="2">Uncharacterized protein</fullName>
    </submittedName>
</protein>
<accession>B1ZQ09</accession>
<feature type="compositionally biased region" description="Basic and acidic residues" evidence="1">
    <location>
        <begin position="15"/>
        <end position="27"/>
    </location>
</feature>
<dbReference type="Proteomes" id="UP000007013">
    <property type="component" value="Chromosome"/>
</dbReference>
<dbReference type="EMBL" id="CP001032">
    <property type="protein sequence ID" value="ACB77728.1"/>
    <property type="molecule type" value="Genomic_DNA"/>
</dbReference>
<dbReference type="AlphaFoldDB" id="B1ZQ09"/>
<gene>
    <name evidence="2" type="ordered locus">Oter_4457</name>
</gene>
<organism evidence="2 3">
    <name type="scientific">Opitutus terrae (strain DSM 11246 / JCM 15787 / PB90-1)</name>
    <dbReference type="NCBI Taxonomy" id="452637"/>
    <lineage>
        <taxon>Bacteria</taxon>
        <taxon>Pseudomonadati</taxon>
        <taxon>Verrucomicrobiota</taxon>
        <taxon>Opitutia</taxon>
        <taxon>Opitutales</taxon>
        <taxon>Opitutaceae</taxon>
        <taxon>Opitutus</taxon>
    </lineage>
</organism>
<evidence type="ECO:0000313" key="3">
    <source>
        <dbReference type="Proteomes" id="UP000007013"/>
    </source>
</evidence>
<dbReference type="HOGENOM" id="CLU_1935909_0_0_0"/>
<reference evidence="2 3" key="1">
    <citation type="journal article" date="2011" name="J. Bacteriol.">
        <title>Genome sequence of the verrucomicrobium Opitutus terrae PB90-1, an abundant inhabitant of rice paddy soil ecosystems.</title>
        <authorList>
            <person name="van Passel M.W."/>
            <person name="Kant R."/>
            <person name="Palva A."/>
            <person name="Copeland A."/>
            <person name="Lucas S."/>
            <person name="Lapidus A."/>
            <person name="Glavina del Rio T."/>
            <person name="Pitluck S."/>
            <person name="Goltsman E."/>
            <person name="Clum A."/>
            <person name="Sun H."/>
            <person name="Schmutz J."/>
            <person name="Larimer F.W."/>
            <person name="Land M.L."/>
            <person name="Hauser L."/>
            <person name="Kyrpides N."/>
            <person name="Mikhailova N."/>
            <person name="Richardson P.P."/>
            <person name="Janssen P.H."/>
            <person name="de Vos W.M."/>
            <person name="Smidt H."/>
        </authorList>
    </citation>
    <scope>NUCLEOTIDE SEQUENCE [LARGE SCALE GENOMIC DNA]</scope>
    <source>
        <strain evidence="3">DSM 11246 / JCM 15787 / PB90-1</strain>
    </source>
</reference>
<dbReference type="STRING" id="452637.Oter_4457"/>